<feature type="region of interest" description="Disordered" evidence="8">
    <location>
        <begin position="204"/>
        <end position="225"/>
    </location>
</feature>
<comment type="subcellular location">
    <subcellularLocation>
        <location evidence="1">Membrane</location>
        <topology evidence="1">Multi-pass membrane protein</topology>
    </subcellularLocation>
</comment>
<reference evidence="11" key="1">
    <citation type="submission" date="2013-02" db="EMBL/GenBank/DDBJ databases">
        <authorList>
            <person name="Hughes D."/>
        </authorList>
    </citation>
    <scope>NUCLEOTIDE SEQUENCE</scope>
    <source>
        <strain>Durham</strain>
        <strain evidence="11">NC isolate 2 -- Noor lab</strain>
    </source>
</reference>
<keyword evidence="5 9" id="KW-0812">Transmembrane</keyword>
<evidence type="ECO:0000256" key="8">
    <source>
        <dbReference type="SAM" id="MobiDB-lite"/>
    </source>
</evidence>
<dbReference type="PANTHER" id="PTHR11101:SF80">
    <property type="entry name" value="PHOSPHATE TRANSPORTER"/>
    <property type="match status" value="1"/>
</dbReference>
<keyword evidence="11" id="KW-1185">Reference proteome</keyword>
<proteinExistence type="inferred from homology"/>
<protein>
    <recommendedName>
        <fullName evidence="12">Phosphate transporter</fullName>
    </recommendedName>
</protein>
<keyword evidence="6 9" id="KW-1133">Transmembrane helix</keyword>
<dbReference type="GO" id="GO:0005315">
    <property type="term" value="F:phosphate transmembrane transporter activity"/>
    <property type="evidence" value="ECO:0007669"/>
    <property type="project" value="InterPro"/>
</dbReference>
<feature type="transmembrane region" description="Helical" evidence="9">
    <location>
        <begin position="158"/>
        <end position="182"/>
    </location>
</feature>
<sequence>MRKGILEVTLYNGYEEELMLGCLAALASSAIWLLVATFLKLPISGTHSIVGSTIGFSLVARGTQGLQWSKLGTIVGSWFISPVLSGIVSVGLFWAIRKFILRAKNPLKAGFYSLPIFYGVTFAINVVSIALDGPKSEYKETLSITINLLLYMDNIPTWIAVVSSVGLGLLVAVLTQLCIVPMQKRKIANKMKNNRQPVKFIFDDSVESSPSGSPKKNRRPISLGSDKQLPAIAEITELRSLSDNKSPTLKQVLI</sequence>
<evidence type="ECO:0000313" key="10">
    <source>
        <dbReference type="EnsemblMetazoa" id="MESCA008984-PA"/>
    </source>
</evidence>
<evidence type="ECO:0000256" key="9">
    <source>
        <dbReference type="SAM" id="Phobius"/>
    </source>
</evidence>
<keyword evidence="7 9" id="KW-0472">Membrane</keyword>
<dbReference type="EnsemblMetazoa" id="MESCA008984-RA">
    <property type="protein sequence ID" value="MESCA008984-PA"/>
    <property type="gene ID" value="MESCA008984"/>
</dbReference>
<feature type="transmembrane region" description="Helical" evidence="9">
    <location>
        <begin position="109"/>
        <end position="131"/>
    </location>
</feature>
<dbReference type="InterPro" id="IPR001204">
    <property type="entry name" value="Phos_transporter"/>
</dbReference>
<evidence type="ECO:0000256" key="7">
    <source>
        <dbReference type="ARBA" id="ARBA00023136"/>
    </source>
</evidence>
<dbReference type="Proteomes" id="UP000015102">
    <property type="component" value="Unassembled WGS sequence"/>
</dbReference>
<accession>T1GYP7</accession>
<keyword evidence="3" id="KW-0813">Transport</keyword>
<evidence type="ECO:0000256" key="3">
    <source>
        <dbReference type="ARBA" id="ARBA00022448"/>
    </source>
</evidence>
<comment type="similarity">
    <text evidence="2">Belongs to the inorganic phosphate transporter (PiT) (TC 2.A.20) family.</text>
</comment>
<dbReference type="AlphaFoldDB" id="T1GYP7"/>
<dbReference type="GO" id="GO:0016020">
    <property type="term" value="C:membrane"/>
    <property type="evidence" value="ECO:0007669"/>
    <property type="project" value="UniProtKB-SubCell"/>
</dbReference>
<evidence type="ECO:0000256" key="1">
    <source>
        <dbReference type="ARBA" id="ARBA00004141"/>
    </source>
</evidence>
<keyword evidence="4" id="KW-0592">Phosphate transport</keyword>
<name>T1GYP7_MEGSC</name>
<dbReference type="HOGENOM" id="CLU_1095336_0_0_1"/>
<evidence type="ECO:0000256" key="5">
    <source>
        <dbReference type="ARBA" id="ARBA00022692"/>
    </source>
</evidence>
<feature type="transmembrane region" description="Helical" evidence="9">
    <location>
        <begin position="75"/>
        <end position="97"/>
    </location>
</feature>
<reference evidence="10" key="2">
    <citation type="submission" date="2015-06" db="UniProtKB">
        <authorList>
            <consortium name="EnsemblMetazoa"/>
        </authorList>
    </citation>
    <scope>IDENTIFICATION</scope>
</reference>
<dbReference type="PANTHER" id="PTHR11101">
    <property type="entry name" value="PHOSPHATE TRANSPORTER"/>
    <property type="match status" value="1"/>
</dbReference>
<dbReference type="EMBL" id="CAQQ02375781">
    <property type="status" value="NOT_ANNOTATED_CDS"/>
    <property type="molecule type" value="Genomic_DNA"/>
</dbReference>
<evidence type="ECO:0000313" key="11">
    <source>
        <dbReference type="Proteomes" id="UP000015102"/>
    </source>
</evidence>
<evidence type="ECO:0000256" key="2">
    <source>
        <dbReference type="ARBA" id="ARBA00009916"/>
    </source>
</evidence>
<evidence type="ECO:0000256" key="4">
    <source>
        <dbReference type="ARBA" id="ARBA00022592"/>
    </source>
</evidence>
<evidence type="ECO:0000256" key="6">
    <source>
        <dbReference type="ARBA" id="ARBA00022989"/>
    </source>
</evidence>
<dbReference type="Pfam" id="PF01384">
    <property type="entry name" value="PHO4"/>
    <property type="match status" value="1"/>
</dbReference>
<organism evidence="10 11">
    <name type="scientific">Megaselia scalaris</name>
    <name type="common">Humpbacked fly</name>
    <name type="synonym">Phora scalaris</name>
    <dbReference type="NCBI Taxonomy" id="36166"/>
    <lineage>
        <taxon>Eukaryota</taxon>
        <taxon>Metazoa</taxon>
        <taxon>Ecdysozoa</taxon>
        <taxon>Arthropoda</taxon>
        <taxon>Hexapoda</taxon>
        <taxon>Insecta</taxon>
        <taxon>Pterygota</taxon>
        <taxon>Neoptera</taxon>
        <taxon>Endopterygota</taxon>
        <taxon>Diptera</taxon>
        <taxon>Brachycera</taxon>
        <taxon>Muscomorpha</taxon>
        <taxon>Platypezoidea</taxon>
        <taxon>Phoridae</taxon>
        <taxon>Megaseliini</taxon>
        <taxon>Megaselia</taxon>
    </lineage>
</organism>
<dbReference type="GO" id="GO:0035435">
    <property type="term" value="P:phosphate ion transmembrane transport"/>
    <property type="evidence" value="ECO:0007669"/>
    <property type="project" value="TreeGrafter"/>
</dbReference>
<dbReference type="OMA" id="QPLECGM"/>
<feature type="transmembrane region" description="Helical" evidence="9">
    <location>
        <begin position="18"/>
        <end position="39"/>
    </location>
</feature>
<evidence type="ECO:0008006" key="12">
    <source>
        <dbReference type="Google" id="ProtNLM"/>
    </source>
</evidence>
<dbReference type="STRING" id="36166.T1GYP7"/>